<dbReference type="SUPFAM" id="SSF51905">
    <property type="entry name" value="FAD/NAD(P)-binding domain"/>
    <property type="match status" value="1"/>
</dbReference>
<organism evidence="3">
    <name type="scientific">Bellilinea caldifistulae</name>
    <dbReference type="NCBI Taxonomy" id="360411"/>
    <lineage>
        <taxon>Bacteria</taxon>
        <taxon>Bacillati</taxon>
        <taxon>Chloroflexota</taxon>
        <taxon>Anaerolineae</taxon>
        <taxon>Anaerolineales</taxon>
        <taxon>Anaerolineaceae</taxon>
        <taxon>Bellilinea</taxon>
    </lineage>
</organism>
<gene>
    <name evidence="3" type="ORF">ENT17_01530</name>
</gene>
<evidence type="ECO:0000313" key="3">
    <source>
        <dbReference type="EMBL" id="HGS86283.1"/>
    </source>
</evidence>
<dbReference type="PANTHER" id="PTHR46313:SF3">
    <property type="entry name" value="PROLYCOPENE ISOMERASE, CHLOROPLASTIC"/>
    <property type="match status" value="1"/>
</dbReference>
<name>A0A7C4L060_9CHLR</name>
<feature type="transmembrane region" description="Helical" evidence="1">
    <location>
        <begin position="6"/>
        <end position="26"/>
    </location>
</feature>
<evidence type="ECO:0000259" key="2">
    <source>
        <dbReference type="Pfam" id="PF01593"/>
    </source>
</evidence>
<keyword evidence="1" id="KW-0812">Transmembrane</keyword>
<dbReference type="GO" id="GO:0016491">
    <property type="term" value="F:oxidoreductase activity"/>
    <property type="evidence" value="ECO:0007669"/>
    <property type="project" value="InterPro"/>
</dbReference>
<accession>A0A7C4L060</accession>
<dbReference type="Gene3D" id="3.50.50.60">
    <property type="entry name" value="FAD/NAD(P)-binding domain"/>
    <property type="match status" value="2"/>
</dbReference>
<dbReference type="AlphaFoldDB" id="A0A7C4L060"/>
<dbReference type="InterPro" id="IPR002937">
    <property type="entry name" value="Amino_oxidase"/>
</dbReference>
<dbReference type="InterPro" id="IPR045892">
    <property type="entry name" value="CrtISO-like"/>
</dbReference>
<keyword evidence="1" id="KW-1133">Transmembrane helix</keyword>
<dbReference type="GO" id="GO:0016116">
    <property type="term" value="P:carotenoid metabolic process"/>
    <property type="evidence" value="ECO:0007669"/>
    <property type="project" value="InterPro"/>
</dbReference>
<evidence type="ECO:0000256" key="1">
    <source>
        <dbReference type="SAM" id="Phobius"/>
    </source>
</evidence>
<proteinExistence type="predicted"/>
<dbReference type="InterPro" id="IPR036188">
    <property type="entry name" value="FAD/NAD-bd_sf"/>
</dbReference>
<feature type="domain" description="Amine oxidase" evidence="2">
    <location>
        <begin position="211"/>
        <end position="480"/>
    </location>
</feature>
<dbReference type="EMBL" id="DSXR01000019">
    <property type="protein sequence ID" value="HGS86283.1"/>
    <property type="molecule type" value="Genomic_DNA"/>
</dbReference>
<reference evidence="3" key="1">
    <citation type="journal article" date="2020" name="mSystems">
        <title>Genome- and Community-Level Interaction Insights into Carbon Utilization and Element Cycling Functions of Hydrothermarchaeota in Hydrothermal Sediment.</title>
        <authorList>
            <person name="Zhou Z."/>
            <person name="Liu Y."/>
            <person name="Xu W."/>
            <person name="Pan J."/>
            <person name="Luo Z.H."/>
            <person name="Li M."/>
        </authorList>
    </citation>
    <scope>NUCLEOTIDE SEQUENCE [LARGE SCALE GENOMIC DNA]</scope>
    <source>
        <strain evidence="3">SpSt-556</strain>
    </source>
</reference>
<dbReference type="PANTHER" id="PTHR46313">
    <property type="match status" value="1"/>
</dbReference>
<comment type="caution">
    <text evidence="3">The sequence shown here is derived from an EMBL/GenBank/DDBJ whole genome shotgun (WGS) entry which is preliminary data.</text>
</comment>
<sequence length="502" mass="55177">MTGAKIPHVVVVGAGIGGLTAAALLVKAGLRVTVLEAHIYPGGSAGTFYHQGYRFDAGATLSRGGPHARLANLLGVEWPIQPVNPAWITFIEGQPIFQWAERERWREEIEQNFPESRSFWRMQEWLAEQAWQVSARNFPFPPQSLRDYGDLVKALRPSTLLAAPFALLTVGHLLPRSSSKLLKAFVDSQLLISAQTTSPHANALYGSAALDLPRRGVHHVRGGIGQLAKTLADWLTHNGGRLYYRQQVERIALRQDGSLLVYTRKGLQMQADGVVANLTPWGLAEVLGKSVPQRLQNEIHARPKGWGAFTLYLGLKKAELPAVPADHFQVVVNAGRPLGEGNSVFISLSPEDDPLRAPPGMRAATLSTHTRVEDWWLDDRSAYEEKRQAYTEKMLAAAEFALPGIRRAVRLCLPGTPRTFAFYTRRPYGMVGGFPQTSLLAARGSWTGIQNLWLVGDSIFPGQSTAGVTLGAMRVARQVLDYFSAQTEFGGLILKADRLHST</sequence>
<protein>
    <submittedName>
        <fullName evidence="3">FAD-dependent oxidoreductase</fullName>
    </submittedName>
</protein>
<keyword evidence="1" id="KW-0472">Membrane</keyword>
<dbReference type="PRINTS" id="PR00420">
    <property type="entry name" value="RNGMNOXGNASE"/>
</dbReference>
<dbReference type="Pfam" id="PF01593">
    <property type="entry name" value="Amino_oxidase"/>
    <property type="match status" value="1"/>
</dbReference>
<dbReference type="Pfam" id="PF13450">
    <property type="entry name" value="NAD_binding_8"/>
    <property type="match status" value="1"/>
</dbReference>